<evidence type="ECO:0000313" key="1">
    <source>
        <dbReference type="EMBL" id="NOV43020.1"/>
    </source>
</evidence>
<sequence length="91" mass="10315">MCLSLCVSASSFSLSRASCLFRRLFAFRLQAIVNSTKACSRNHNLCLFSTHTRRCVNTCYLSQSSSFRERIEFDMSWICLPASACLSRCIV</sequence>
<organism evidence="1">
    <name type="scientific">Rhipicephalus microplus</name>
    <name type="common">Cattle tick</name>
    <name type="synonym">Boophilus microplus</name>
    <dbReference type="NCBI Taxonomy" id="6941"/>
    <lineage>
        <taxon>Eukaryota</taxon>
        <taxon>Metazoa</taxon>
        <taxon>Ecdysozoa</taxon>
        <taxon>Arthropoda</taxon>
        <taxon>Chelicerata</taxon>
        <taxon>Arachnida</taxon>
        <taxon>Acari</taxon>
        <taxon>Parasitiformes</taxon>
        <taxon>Ixodida</taxon>
        <taxon>Ixodoidea</taxon>
        <taxon>Ixodidae</taxon>
        <taxon>Rhipicephalinae</taxon>
        <taxon>Rhipicephalus</taxon>
        <taxon>Boophilus</taxon>
    </lineage>
</organism>
<proteinExistence type="predicted"/>
<reference evidence="1" key="1">
    <citation type="submission" date="2019-09" db="EMBL/GenBank/DDBJ databases">
        <title>Organ-specific transcriptomic study of the physiology of the cattle tick, Rhipicephalus microplus.</title>
        <authorList>
            <person name="Tirloni L."/>
            <person name="Braz G."/>
            <person name="Gandara A.C.P."/>
            <person name="Sabadin G.A."/>
            <person name="da Silva R.M."/>
            <person name="Guizzo M.G."/>
            <person name="Machado J.A."/>
            <person name="Costa E.P."/>
            <person name="Gomes H.F."/>
            <person name="Moraes J."/>
            <person name="Mota M.B.S."/>
            <person name="Mesquita R.D."/>
            <person name="Alvarenga P.H."/>
            <person name="Alves F."/>
            <person name="Seixas A."/>
            <person name="da Fonseca R.N."/>
            <person name="Fogaca A."/>
            <person name="Logullo C."/>
            <person name="Tanaka A."/>
            <person name="Daffre S."/>
            <person name="Termignoni C."/>
            <person name="Vaz I.S.Jr."/>
            <person name="Oliveira P.L."/>
            <person name="Ribeiro J.M."/>
        </authorList>
    </citation>
    <scope>NUCLEOTIDE SEQUENCE</scope>
    <source>
        <strain evidence="1">Porto Alegre</strain>
    </source>
</reference>
<dbReference type="AlphaFoldDB" id="A0A6M2DBE5"/>
<name>A0A6M2DBE5_RHIMP</name>
<dbReference type="EMBL" id="GHWJ01010283">
    <property type="protein sequence ID" value="NOV43020.1"/>
    <property type="molecule type" value="Transcribed_RNA"/>
</dbReference>
<accession>A0A6M2DBE5</accession>
<protein>
    <submittedName>
        <fullName evidence="1">Putative secreted protein</fullName>
    </submittedName>
</protein>